<dbReference type="GO" id="GO:0005524">
    <property type="term" value="F:ATP binding"/>
    <property type="evidence" value="ECO:0007669"/>
    <property type="project" value="UniProtKB-KW"/>
</dbReference>
<dbReference type="InterPro" id="IPR038461">
    <property type="entry name" value="Schlafen_AlbA_2_dom_sf"/>
</dbReference>
<sequence length="1017" mass="114795">MISVHAGKQERALPLSSGSTKYILTCICLPGKSIHFSVIRAAQLIGVGFALHTTMRLDRPSVCLLRETPPREVSRSSADISSGPAESSSRLRTWKAPFPAPGGRRAAEENPDGRTFQDRNRPSPEKMTLRIDSDTNFPECVIDAGKVTLGTQQRQEMDPRLREKQNEIILQAVCALLNSGGGVIKAEIENKGYNYESHGVGLDVPPICRNYLDAMQKENYFLMFVKSWKTEAGAPLATLCSNLYHRQRTSTDVMDSQEALAFLKRRTQTPMNINVSNSLSPQAAQGSLQYEGNINASAAALFDKKRLQYLEKLNFLESTHVEFVMFSTDVSHCVKDRLPKCVSAFANTEGGYVFFGVHDVTCQVIGCEKEKIDLTSLRTSIDSCIRKLPVHHFCTQRPEIQYVINFLEVYDKGALRGYVCAIKVERFCCAVFAKVPSSWQVKDNRVRQLLTREWTAWMMKADPDLSRCPEMVLALSLSSATPLSNTVCIHKNLECLKEQQKRYFPVFSDRVVYTPESLYKELFSQHKGLRDLINTEMRPFSQGILIFSRSWAVDLGLKEKQGVICDALLISQNNTPILYTIFSEWDAGCKGYSMIVAYSLKQRLVNIGGYTGRLCITPLVCVLNSDRSSQGVYSSYLQIYPESYNFMTSWHMEALLQSLLIVLLGFKSFLSEELGSEVLNLLTDKQYQLLSKNLRKARELFVHGLPGSGKTILALRIMEKIKNVFHCEPDNILYICENQPLRKLVSCSTKRICQAVTRKTFMKNGFEHIQHIVIDEAQNFRTEDGDWYAKAKFITQTARDGPGILWIFLDYFQTNHLSCSGLPPPSDQFPREEITRVVRNASPIANYLQHVMQEVRENPPPNLPPGALVMHHEPKWAEGVPGNLEIVEDLNLEEILIYVAEKCRFLLRNGYSPKDIAVLFSKAGEVEKYKDKLLTAMRKRKMSQLDEESDPLLQIGDASDVLADHIVLDNIRRFSGLERNIVFGINPGVAQPAGVYNLLLCLASRAKRHLYILKASV</sequence>
<reference evidence="9 10" key="1">
    <citation type="submission" date="2009-03" db="EMBL/GenBank/DDBJ databases">
        <authorList>
            <person name="Warren W."/>
            <person name="Ye L."/>
            <person name="Minx P."/>
            <person name="Worley K."/>
            <person name="Gibbs R."/>
            <person name="Wilson R.K."/>
        </authorList>
    </citation>
    <scope>NUCLEOTIDE SEQUENCE [LARGE SCALE GENOMIC DNA]</scope>
</reference>
<dbReference type="GO" id="GO:0043022">
    <property type="term" value="F:ribosome binding"/>
    <property type="evidence" value="ECO:0007669"/>
    <property type="project" value="UniProtKB-ARBA"/>
</dbReference>
<feature type="domain" description="Poxin-Schlafen/Schlafen-like N-terminal" evidence="7">
    <location>
        <begin position="206"/>
        <end position="315"/>
    </location>
</feature>
<gene>
    <name evidence="9" type="primary">SLFN5</name>
    <name evidence="9" type="synonym">AP2B1</name>
</gene>
<keyword evidence="10" id="KW-1185">Reference proteome</keyword>
<evidence type="ECO:0000313" key="9">
    <source>
        <dbReference type="Ensembl" id="ENSCJAP00000086605.1"/>
    </source>
</evidence>
<proteinExistence type="inferred from homology"/>
<evidence type="ECO:0000259" key="7">
    <source>
        <dbReference type="Pfam" id="PF17057"/>
    </source>
</evidence>
<protein>
    <submittedName>
        <fullName evidence="9">Schlafen family member 5</fullName>
    </submittedName>
</protein>
<reference evidence="9" key="2">
    <citation type="submission" date="2025-08" db="UniProtKB">
        <authorList>
            <consortium name="Ensembl"/>
        </authorList>
    </citation>
    <scope>IDENTIFICATION</scope>
</reference>
<dbReference type="AlphaFoldDB" id="A0A8I4A337"/>
<keyword evidence="3" id="KW-0067">ATP-binding</keyword>
<dbReference type="InterPro" id="IPR031450">
    <property type="entry name" value="Poxin-SLFN/SLFN_N"/>
</dbReference>
<dbReference type="Ensembl" id="ENSCJAT00000117647.1">
    <property type="protein sequence ID" value="ENSCJAP00000086605.1"/>
    <property type="gene ID" value="ENSCJAG00000014853.5"/>
</dbReference>
<dbReference type="InterPro" id="IPR029684">
    <property type="entry name" value="Schlafen"/>
</dbReference>
<feature type="compositionally biased region" description="Basic and acidic residues" evidence="4">
    <location>
        <begin position="105"/>
        <end position="130"/>
    </location>
</feature>
<feature type="compositionally biased region" description="Polar residues" evidence="4">
    <location>
        <begin position="75"/>
        <end position="91"/>
    </location>
</feature>
<dbReference type="Pfam" id="PF04326">
    <property type="entry name" value="SLFN_AlbA_2"/>
    <property type="match status" value="1"/>
</dbReference>
<feature type="domain" description="Schlafen AlbA-2" evidence="5">
    <location>
        <begin position="317"/>
        <end position="431"/>
    </location>
</feature>
<dbReference type="Gene3D" id="3.40.50.300">
    <property type="entry name" value="P-loop containing nucleotide triphosphate hydrolases"/>
    <property type="match status" value="1"/>
</dbReference>
<dbReference type="Pfam" id="PF17057">
    <property type="entry name" value="B3R"/>
    <property type="match status" value="1"/>
</dbReference>
<evidence type="ECO:0000259" key="8">
    <source>
        <dbReference type="Pfam" id="PF21026"/>
    </source>
</evidence>
<dbReference type="FunFam" id="3.30.950.30:FF:000001">
    <property type="entry name" value="Schlafen family member 14"/>
    <property type="match status" value="1"/>
</dbReference>
<dbReference type="GO" id="GO:0016075">
    <property type="term" value="P:rRNA catabolic process"/>
    <property type="evidence" value="ECO:0007669"/>
    <property type="project" value="UniProtKB-ARBA"/>
</dbReference>
<evidence type="ECO:0000313" key="10">
    <source>
        <dbReference type="Proteomes" id="UP000008225"/>
    </source>
</evidence>
<comment type="similarity">
    <text evidence="1">Belongs to the Schlafen family. Subgroup III subfamily.</text>
</comment>
<feature type="region of interest" description="Disordered" evidence="4">
    <location>
        <begin position="68"/>
        <end position="130"/>
    </location>
</feature>
<evidence type="ECO:0000256" key="2">
    <source>
        <dbReference type="ARBA" id="ARBA00022741"/>
    </source>
</evidence>
<dbReference type="GeneTree" id="ENSGT00410000025651"/>
<dbReference type="InterPro" id="IPR027417">
    <property type="entry name" value="P-loop_NTPase"/>
</dbReference>
<dbReference type="FunFam" id="3.40.50.300:FF:001322">
    <property type="entry name" value="Schlafen family member 11"/>
    <property type="match status" value="1"/>
</dbReference>
<dbReference type="Proteomes" id="UP000008225">
    <property type="component" value="Chromosome 5"/>
</dbReference>
<dbReference type="Gene3D" id="3.30.950.30">
    <property type="entry name" value="Schlafen, AAA domain"/>
    <property type="match status" value="1"/>
</dbReference>
<dbReference type="Pfam" id="PF09848">
    <property type="entry name" value="SLFN-g3_helicase"/>
    <property type="match status" value="1"/>
</dbReference>
<dbReference type="InterPro" id="IPR048729">
    <property type="entry name" value="SLFN_GTPase-like"/>
</dbReference>
<name>A0A8I4A337_CALJA</name>
<dbReference type="SUPFAM" id="SSF52540">
    <property type="entry name" value="P-loop containing nucleoside triphosphate hydrolases"/>
    <property type="match status" value="1"/>
</dbReference>
<dbReference type="InterPro" id="IPR018647">
    <property type="entry name" value="SLFN_3-like_DNA/RNA_helicase"/>
</dbReference>
<evidence type="ECO:0000256" key="4">
    <source>
        <dbReference type="SAM" id="MobiDB-lite"/>
    </source>
</evidence>
<dbReference type="Pfam" id="PF21026">
    <property type="entry name" value="SLFN_GTPase-like"/>
    <property type="match status" value="1"/>
</dbReference>
<feature type="domain" description="Schlafen group 3-like DNA/RNA helicase" evidence="6">
    <location>
        <begin position="700"/>
        <end position="814"/>
    </location>
</feature>
<feature type="domain" description="Schlafen GTPase-like" evidence="8">
    <location>
        <begin position="510"/>
        <end position="645"/>
    </location>
</feature>
<dbReference type="PANTHER" id="PTHR12155">
    <property type="entry name" value="SCHLAFEN"/>
    <property type="match status" value="1"/>
</dbReference>
<dbReference type="InterPro" id="IPR007421">
    <property type="entry name" value="Schlafen_AlbA_2_dom"/>
</dbReference>
<keyword evidence="2" id="KW-0547">Nucleotide-binding</keyword>
<reference evidence="9" key="3">
    <citation type="submission" date="2025-09" db="UniProtKB">
        <authorList>
            <consortium name="Ensembl"/>
        </authorList>
    </citation>
    <scope>IDENTIFICATION</scope>
</reference>
<evidence type="ECO:0000259" key="5">
    <source>
        <dbReference type="Pfam" id="PF04326"/>
    </source>
</evidence>
<evidence type="ECO:0000256" key="1">
    <source>
        <dbReference type="ARBA" id="ARBA00010114"/>
    </source>
</evidence>
<accession>A0A8I4A337</accession>
<evidence type="ECO:0000259" key="6">
    <source>
        <dbReference type="Pfam" id="PF09848"/>
    </source>
</evidence>
<dbReference type="PANTHER" id="PTHR12155:SF26">
    <property type="entry name" value="SCHLAFEN FAMILY MEMBER 5"/>
    <property type="match status" value="1"/>
</dbReference>
<evidence type="ECO:0000256" key="3">
    <source>
        <dbReference type="ARBA" id="ARBA00022840"/>
    </source>
</evidence>
<organism evidence="9 10">
    <name type="scientific">Callithrix jacchus</name>
    <name type="common">White-tufted-ear marmoset</name>
    <name type="synonym">Simia Jacchus</name>
    <dbReference type="NCBI Taxonomy" id="9483"/>
    <lineage>
        <taxon>Eukaryota</taxon>
        <taxon>Metazoa</taxon>
        <taxon>Chordata</taxon>
        <taxon>Craniata</taxon>
        <taxon>Vertebrata</taxon>
        <taxon>Euteleostomi</taxon>
        <taxon>Mammalia</taxon>
        <taxon>Eutheria</taxon>
        <taxon>Euarchontoglires</taxon>
        <taxon>Primates</taxon>
        <taxon>Haplorrhini</taxon>
        <taxon>Platyrrhini</taxon>
        <taxon>Cebidae</taxon>
        <taxon>Callitrichinae</taxon>
        <taxon>Callithrix</taxon>
        <taxon>Callithrix</taxon>
    </lineage>
</organism>